<evidence type="ECO:0000313" key="4">
    <source>
        <dbReference type="Proteomes" id="UP000659654"/>
    </source>
</evidence>
<gene>
    <name evidence="1" type="ORF">BXYJ_LOCUS15170</name>
</gene>
<accession>A0A1I7SKF4</accession>
<dbReference type="AlphaFoldDB" id="A0A1I7SKF4"/>
<dbReference type="EMBL" id="CAJFDI010000006">
    <property type="protein sequence ID" value="CAD5235079.1"/>
    <property type="molecule type" value="Genomic_DNA"/>
</dbReference>
<keyword evidence="4" id="KW-1185">Reference proteome</keyword>
<proteinExistence type="predicted"/>
<dbReference type="Proteomes" id="UP000582659">
    <property type="component" value="Unassembled WGS sequence"/>
</dbReference>
<evidence type="ECO:0000313" key="5">
    <source>
        <dbReference type="WBParaSite" id="BXY_1353400.1"/>
    </source>
</evidence>
<dbReference type="Proteomes" id="UP000095284">
    <property type="component" value="Unplaced"/>
</dbReference>
<evidence type="ECO:0000313" key="2">
    <source>
        <dbReference type="EMBL" id="CAG9131264.1"/>
    </source>
</evidence>
<reference evidence="5" key="1">
    <citation type="submission" date="2016-11" db="UniProtKB">
        <authorList>
            <consortium name="WormBaseParasite"/>
        </authorList>
    </citation>
    <scope>IDENTIFICATION</scope>
</reference>
<organism evidence="3 5">
    <name type="scientific">Bursaphelenchus xylophilus</name>
    <name type="common">Pinewood nematode worm</name>
    <name type="synonym">Aphelenchoides xylophilus</name>
    <dbReference type="NCBI Taxonomy" id="6326"/>
    <lineage>
        <taxon>Eukaryota</taxon>
        <taxon>Metazoa</taxon>
        <taxon>Ecdysozoa</taxon>
        <taxon>Nematoda</taxon>
        <taxon>Chromadorea</taxon>
        <taxon>Rhabditida</taxon>
        <taxon>Tylenchina</taxon>
        <taxon>Tylenchomorpha</taxon>
        <taxon>Aphelenchoidea</taxon>
        <taxon>Aphelenchoididae</taxon>
        <taxon>Bursaphelenchus</taxon>
    </lineage>
</organism>
<sequence>MIAIERYDGRFEIAGQPETDSTSLKSSIYCNVTTPRPSLNSLLISALLISKNVPTPNFGCIQQDETETEMQITINYSP</sequence>
<name>A0A1I7SKF4_BURXY</name>
<dbReference type="Proteomes" id="UP000659654">
    <property type="component" value="Unassembled WGS sequence"/>
</dbReference>
<evidence type="ECO:0000313" key="3">
    <source>
        <dbReference type="Proteomes" id="UP000095284"/>
    </source>
</evidence>
<protein>
    <submittedName>
        <fullName evidence="1">(pine wood nematode) hypothetical protein</fullName>
    </submittedName>
</protein>
<dbReference type="WBParaSite" id="BXY_1353400.1">
    <property type="protein sequence ID" value="BXY_1353400.1"/>
    <property type="gene ID" value="BXY_1353400"/>
</dbReference>
<dbReference type="EMBL" id="CAJFCV020000006">
    <property type="protein sequence ID" value="CAG9131264.1"/>
    <property type="molecule type" value="Genomic_DNA"/>
</dbReference>
<evidence type="ECO:0000313" key="1">
    <source>
        <dbReference type="EMBL" id="CAD5235079.1"/>
    </source>
</evidence>
<reference evidence="2" key="2">
    <citation type="submission" date="2020-08" db="EMBL/GenBank/DDBJ databases">
        <authorList>
            <person name="Kikuchi T."/>
        </authorList>
    </citation>
    <scope>NUCLEOTIDE SEQUENCE</scope>
    <source>
        <strain evidence="1">Ka4C1</strain>
    </source>
</reference>